<keyword evidence="1" id="KW-0863">Zinc-finger</keyword>
<evidence type="ECO:0000256" key="2">
    <source>
        <dbReference type="SAM" id="MobiDB-lite"/>
    </source>
</evidence>
<accession>A0ABU1IWR0</accession>
<keyword evidence="5" id="KW-1185">Reference proteome</keyword>
<organism evidence="4 5">
    <name type="scientific">Paenibacillus hunanensis</name>
    <dbReference type="NCBI Taxonomy" id="539262"/>
    <lineage>
        <taxon>Bacteria</taxon>
        <taxon>Bacillati</taxon>
        <taxon>Bacillota</taxon>
        <taxon>Bacilli</taxon>
        <taxon>Bacillales</taxon>
        <taxon>Paenibacillaceae</taxon>
        <taxon>Paenibacillus</taxon>
    </lineage>
</organism>
<gene>
    <name evidence="4" type="ORF">JOC58_001566</name>
</gene>
<feature type="domain" description="SWIM-type" evidence="3">
    <location>
        <begin position="56"/>
        <end position="92"/>
    </location>
</feature>
<dbReference type="Proteomes" id="UP001185028">
    <property type="component" value="Unassembled WGS sequence"/>
</dbReference>
<evidence type="ECO:0000313" key="5">
    <source>
        <dbReference type="Proteomes" id="UP001185028"/>
    </source>
</evidence>
<reference evidence="4 5" key="1">
    <citation type="submission" date="2023-07" db="EMBL/GenBank/DDBJ databases">
        <title>Genomic Encyclopedia of Type Strains, Phase IV (KMG-IV): sequencing the most valuable type-strain genomes for metagenomic binning, comparative biology and taxonomic classification.</title>
        <authorList>
            <person name="Goeker M."/>
        </authorList>
    </citation>
    <scope>NUCLEOTIDE SEQUENCE [LARGE SCALE GENOMIC DNA]</scope>
    <source>
        <strain evidence="4 5">DSM 22170</strain>
    </source>
</reference>
<feature type="region of interest" description="Disordered" evidence="2">
    <location>
        <begin position="113"/>
        <end position="142"/>
    </location>
</feature>
<evidence type="ECO:0000256" key="1">
    <source>
        <dbReference type="PROSITE-ProRule" id="PRU00325"/>
    </source>
</evidence>
<comment type="caution">
    <text evidence="4">The sequence shown here is derived from an EMBL/GenBank/DDBJ whole genome shotgun (WGS) entry which is preliminary data.</text>
</comment>
<dbReference type="EMBL" id="JAVDQH010000005">
    <property type="protein sequence ID" value="MDR6243673.1"/>
    <property type="molecule type" value="Genomic_DNA"/>
</dbReference>
<dbReference type="RefSeq" id="WP_188776877.1">
    <property type="nucleotide sequence ID" value="NZ_BMMB01000008.1"/>
</dbReference>
<feature type="compositionally biased region" description="Basic and acidic residues" evidence="2">
    <location>
        <begin position="113"/>
        <end position="125"/>
    </location>
</feature>
<dbReference type="Pfam" id="PF04434">
    <property type="entry name" value="SWIM"/>
    <property type="match status" value="1"/>
</dbReference>
<proteinExistence type="predicted"/>
<dbReference type="PROSITE" id="PS50966">
    <property type="entry name" value="ZF_SWIM"/>
    <property type="match status" value="1"/>
</dbReference>
<keyword evidence="1" id="KW-0862">Zinc</keyword>
<dbReference type="InterPro" id="IPR007527">
    <property type="entry name" value="Znf_SWIM"/>
</dbReference>
<name>A0ABU1IWR0_9BACL</name>
<protein>
    <recommendedName>
        <fullName evidence="3">SWIM-type domain-containing protein</fullName>
    </recommendedName>
</protein>
<evidence type="ECO:0000313" key="4">
    <source>
        <dbReference type="EMBL" id="MDR6243673.1"/>
    </source>
</evidence>
<evidence type="ECO:0000259" key="3">
    <source>
        <dbReference type="PROSITE" id="PS50966"/>
    </source>
</evidence>
<keyword evidence="1" id="KW-0479">Metal-binding</keyword>
<sequence length="487" mass="55121">MAITIDDQYIDSLAPNAAAAKNGRGLLQKKKLVALYRTADDTLIFGECAGSGKSNYQCSVDFIQQDKPVSRCTCPSRQFPCKHALAIMYAYAAGETFNEAPIPEDIASKREKLEKREEKKEEREQSASTPAESARKKTASKNALKKKIQAQLDGLDLLEKLTLSLVRSGLGTADKQVIKNINDHVKQMGNYYLSGAQNELRRLSLLLADKSDPEQRYTAEVEQLSRIQALVQKGRTHLQARLEDSELALDTDSPIEEWLGHTWQLAELEQYGLKQEAAELVQLAFVSYEDAGRQEFVDLGYWMEPDKDTIWRTFNYRPYRAVKHLREEDSYTGSVKVNEWYRYPGDLNPRIRWEGEIPSSLHADLLARVRQQAKGSYADAIKTVKNQLKNPLADAHPAMLLHVKSTYKGNNGELYITDEQDQQLLLGNVQDHSFPIPGTTELLPYIAQDGLHDAVWLGVFQHHVDTGQLLFQPLSMIGEQEIIRLLY</sequence>